<dbReference type="InterPro" id="IPR029480">
    <property type="entry name" value="Transpos_assoc"/>
</dbReference>
<keyword evidence="3" id="KW-1185">Reference proteome</keyword>
<reference evidence="2" key="2">
    <citation type="submission" date="2018-05" db="EMBL/GenBank/DDBJ databases">
        <title>OpunRS2 (Oryza punctata Reference Sequence Version 2).</title>
        <authorList>
            <person name="Zhang J."/>
            <person name="Kudrna D."/>
            <person name="Lee S."/>
            <person name="Talag J."/>
            <person name="Welchert J."/>
            <person name="Wing R.A."/>
        </authorList>
    </citation>
    <scope>NUCLEOTIDE SEQUENCE [LARGE SCALE GENOMIC DNA]</scope>
</reference>
<evidence type="ECO:0000313" key="3">
    <source>
        <dbReference type="Proteomes" id="UP000026962"/>
    </source>
</evidence>
<dbReference type="HOGENOM" id="CLU_2162543_0_0_1"/>
<accession>A0A0E0LK35</accession>
<evidence type="ECO:0000313" key="2">
    <source>
        <dbReference type="EnsemblPlants" id="OPUNC07G11560.1"/>
    </source>
</evidence>
<dbReference type="Proteomes" id="UP000026962">
    <property type="component" value="Chromosome 7"/>
</dbReference>
<dbReference type="EnsemblPlants" id="OPUNC07G11560.1">
    <property type="protein sequence ID" value="OPUNC07G11560.1"/>
    <property type="gene ID" value="OPUNC07G11560"/>
</dbReference>
<protein>
    <recommendedName>
        <fullName evidence="1">Transposase-associated domain-containing protein</fullName>
    </recommendedName>
</protein>
<feature type="domain" description="Transposase-associated" evidence="1">
    <location>
        <begin position="1"/>
        <end position="49"/>
    </location>
</feature>
<dbReference type="AlphaFoldDB" id="A0A0E0LK35"/>
<dbReference type="Gramene" id="OPUNC07G11560.1">
    <property type="protein sequence ID" value="OPUNC07G11560.1"/>
    <property type="gene ID" value="OPUNC07G11560"/>
</dbReference>
<proteinExistence type="predicted"/>
<dbReference type="Pfam" id="PF13963">
    <property type="entry name" value="Transpos_assoc"/>
    <property type="match status" value="1"/>
</dbReference>
<organism evidence="2">
    <name type="scientific">Oryza punctata</name>
    <name type="common">Red rice</name>
    <dbReference type="NCBI Taxonomy" id="4537"/>
    <lineage>
        <taxon>Eukaryota</taxon>
        <taxon>Viridiplantae</taxon>
        <taxon>Streptophyta</taxon>
        <taxon>Embryophyta</taxon>
        <taxon>Tracheophyta</taxon>
        <taxon>Spermatophyta</taxon>
        <taxon>Magnoliopsida</taxon>
        <taxon>Liliopsida</taxon>
        <taxon>Poales</taxon>
        <taxon>Poaceae</taxon>
        <taxon>BOP clade</taxon>
        <taxon>Oryzoideae</taxon>
        <taxon>Oryzeae</taxon>
        <taxon>Oryzinae</taxon>
        <taxon>Oryza</taxon>
    </lineage>
</organism>
<sequence>MDRNDQVSPGYRRGVVDFLNVANQEKNRKNNQYMTCPRVDCNNENMNTHSYDLSRMHKGSHMLDHVWRETAVNIGDEASDHQKEEWHEDDMFVPSPLGGDRLDVLVRNHTH</sequence>
<reference evidence="2" key="1">
    <citation type="submission" date="2015-04" db="UniProtKB">
        <authorList>
            <consortium name="EnsemblPlants"/>
        </authorList>
    </citation>
    <scope>IDENTIFICATION</scope>
</reference>
<name>A0A0E0LK35_ORYPU</name>
<evidence type="ECO:0000259" key="1">
    <source>
        <dbReference type="Pfam" id="PF13963"/>
    </source>
</evidence>